<keyword evidence="12" id="KW-1185">Reference proteome</keyword>
<dbReference type="SUPFAM" id="SSF55874">
    <property type="entry name" value="ATPase domain of HSP90 chaperone/DNA topoisomerase II/histidine kinase"/>
    <property type="match status" value="1"/>
</dbReference>
<dbReference type="SMART" id="SM00387">
    <property type="entry name" value="HATPase_c"/>
    <property type="match status" value="1"/>
</dbReference>
<protein>
    <submittedName>
        <fullName evidence="11">PAS domain-containing sensor histidine kinase</fullName>
    </submittedName>
</protein>
<dbReference type="PRINTS" id="PR00344">
    <property type="entry name" value="BCTRLSENSOR"/>
</dbReference>
<sequence length="456" mass="49991">MTGRSRDSGVDGRQDDHGVSVALQSLDVDGSIRFVDDKWVKLTDRDRGDVVGRPFVELLPEGERDAFEDAFDDAVEGDASSCAIAIRASDGTAVPIALDVRPEIGSDGGVSRIHCRLEPQRSTLDLKAYERLLEVAPVGVFRTTTDGRVLSVNHKLATTLGYDSPREAMAAYDDLGSDFYVDPQRREAFLERLLAEGAVEDFEYEAVAVDGQHRWLSMNARLLDEHHDGARVITGFTRDVTDRKQRDRQLAVLGRILRHNIRNALTVVQGQAELLRWERADAKDAVGTILERTDSLLRQAEKERALTELLRGSTESTARDIVRLAEIARVDVLETHPDATVSVDGTETATATVVDGFERALVELLDNALRHGDDLSVSVTVREKAESVEIAVADDGPGIPEIERELLCGNTDETPLFHGTGVGLFLVRQLVVRSNGTISVADNEPRGSVVTIRLPS</sequence>
<dbReference type="CDD" id="cd00075">
    <property type="entry name" value="HATPase"/>
    <property type="match status" value="1"/>
</dbReference>
<feature type="domain" description="PAS" evidence="8">
    <location>
        <begin position="125"/>
        <end position="162"/>
    </location>
</feature>
<dbReference type="PROSITE" id="PS50113">
    <property type="entry name" value="PAC"/>
    <property type="match status" value="1"/>
</dbReference>
<reference evidence="11" key="1">
    <citation type="submission" date="2023-02" db="EMBL/GenBank/DDBJ databases">
        <title>Enrichment on poylsaccharides allowed isolation of novel metabolic and taxonomic groups of Haloarchaea.</title>
        <authorList>
            <person name="Sorokin D.Y."/>
            <person name="Elcheninov A.G."/>
            <person name="Khizhniak T.V."/>
            <person name="Kolganova T.V."/>
            <person name="Kublanov I.V."/>
        </authorList>
    </citation>
    <scope>NUCLEOTIDE SEQUENCE</scope>
    <source>
        <strain evidence="10 12">HArc-curdl5-1</strain>
        <strain evidence="11">HArc-curdl7</strain>
    </source>
</reference>
<dbReference type="GO" id="GO:0016301">
    <property type="term" value="F:kinase activity"/>
    <property type="evidence" value="ECO:0007669"/>
    <property type="project" value="UniProtKB-KW"/>
</dbReference>
<dbReference type="GO" id="GO:0006355">
    <property type="term" value="P:regulation of DNA-templated transcription"/>
    <property type="evidence" value="ECO:0007669"/>
    <property type="project" value="InterPro"/>
</dbReference>
<keyword evidence="4 11" id="KW-0418">Kinase</keyword>
<dbReference type="SMART" id="SM00091">
    <property type="entry name" value="PAS"/>
    <property type="match status" value="2"/>
</dbReference>
<proteinExistence type="predicted"/>
<feature type="domain" description="Histidine kinase" evidence="7">
    <location>
        <begin position="256"/>
        <end position="456"/>
    </location>
</feature>
<dbReference type="Pfam" id="PF08448">
    <property type="entry name" value="PAS_4"/>
    <property type="match status" value="1"/>
</dbReference>
<organism evidence="11 13">
    <name type="scientific">Halapricum hydrolyticum</name>
    <dbReference type="NCBI Taxonomy" id="2979991"/>
    <lineage>
        <taxon>Archaea</taxon>
        <taxon>Methanobacteriati</taxon>
        <taxon>Methanobacteriota</taxon>
        <taxon>Stenosarchaea group</taxon>
        <taxon>Halobacteria</taxon>
        <taxon>Halobacteriales</taxon>
        <taxon>Haloarculaceae</taxon>
        <taxon>Halapricum</taxon>
    </lineage>
</organism>
<evidence type="ECO:0000256" key="6">
    <source>
        <dbReference type="ARBA" id="ARBA00023012"/>
    </source>
</evidence>
<dbReference type="CDD" id="cd00130">
    <property type="entry name" value="PAS"/>
    <property type="match status" value="1"/>
</dbReference>
<keyword evidence="3" id="KW-0547">Nucleotide-binding</keyword>
<dbReference type="EMBL" id="JAOPKD010000004">
    <property type="protein sequence ID" value="MCU4726665.1"/>
    <property type="molecule type" value="Genomic_DNA"/>
</dbReference>
<dbReference type="Gene3D" id="3.30.450.20">
    <property type="entry name" value="PAS domain"/>
    <property type="match status" value="2"/>
</dbReference>
<dbReference type="PROSITE" id="PS50109">
    <property type="entry name" value="HIS_KIN"/>
    <property type="match status" value="1"/>
</dbReference>
<dbReference type="RefSeq" id="WP_315908264.1">
    <property type="nucleotide sequence ID" value="NZ_JAOPKC010000003.1"/>
</dbReference>
<gene>
    <name evidence="11" type="ORF">OB914_06750</name>
    <name evidence="10" type="ORF">OB916_05415</name>
</gene>
<evidence type="ECO:0000256" key="1">
    <source>
        <dbReference type="ARBA" id="ARBA00022553"/>
    </source>
</evidence>
<dbReference type="NCBIfam" id="TIGR00229">
    <property type="entry name" value="sensory_box"/>
    <property type="match status" value="1"/>
</dbReference>
<evidence type="ECO:0000313" key="12">
    <source>
        <dbReference type="Proteomes" id="UP001208186"/>
    </source>
</evidence>
<accession>A0AAE3IDU9</accession>
<keyword evidence="5" id="KW-0067">ATP-binding</keyword>
<dbReference type="PANTHER" id="PTHR43065">
    <property type="entry name" value="SENSOR HISTIDINE KINASE"/>
    <property type="match status" value="1"/>
</dbReference>
<evidence type="ECO:0000259" key="8">
    <source>
        <dbReference type="PROSITE" id="PS50112"/>
    </source>
</evidence>
<evidence type="ECO:0000313" key="11">
    <source>
        <dbReference type="EMBL" id="MCU4726665.1"/>
    </source>
</evidence>
<dbReference type="InterPro" id="IPR003594">
    <property type="entry name" value="HATPase_dom"/>
</dbReference>
<dbReference type="Pfam" id="PF00989">
    <property type="entry name" value="PAS"/>
    <property type="match status" value="1"/>
</dbReference>
<dbReference type="Proteomes" id="UP001209746">
    <property type="component" value="Unassembled WGS sequence"/>
</dbReference>
<dbReference type="EMBL" id="JAOPKC010000003">
    <property type="protein sequence ID" value="MCU4717501.1"/>
    <property type="molecule type" value="Genomic_DNA"/>
</dbReference>
<evidence type="ECO:0000313" key="13">
    <source>
        <dbReference type="Proteomes" id="UP001209746"/>
    </source>
</evidence>
<dbReference type="PANTHER" id="PTHR43065:SF10">
    <property type="entry name" value="PEROXIDE STRESS-ACTIVATED HISTIDINE KINASE MAK3"/>
    <property type="match status" value="1"/>
</dbReference>
<evidence type="ECO:0000259" key="9">
    <source>
        <dbReference type="PROSITE" id="PS50113"/>
    </source>
</evidence>
<dbReference type="InterPro" id="IPR013656">
    <property type="entry name" value="PAS_4"/>
</dbReference>
<evidence type="ECO:0000256" key="3">
    <source>
        <dbReference type="ARBA" id="ARBA00022741"/>
    </source>
</evidence>
<dbReference type="InterPro" id="IPR000700">
    <property type="entry name" value="PAS-assoc_C"/>
</dbReference>
<keyword evidence="1" id="KW-0597">Phosphoprotein</keyword>
<dbReference type="Pfam" id="PF02518">
    <property type="entry name" value="HATPase_c"/>
    <property type="match status" value="1"/>
</dbReference>
<comment type="caution">
    <text evidence="11">The sequence shown here is derived from an EMBL/GenBank/DDBJ whole genome shotgun (WGS) entry which is preliminary data.</text>
</comment>
<dbReference type="Gene3D" id="3.30.565.10">
    <property type="entry name" value="Histidine kinase-like ATPase, C-terminal domain"/>
    <property type="match status" value="1"/>
</dbReference>
<evidence type="ECO:0000256" key="5">
    <source>
        <dbReference type="ARBA" id="ARBA00022840"/>
    </source>
</evidence>
<dbReference type="InterPro" id="IPR036890">
    <property type="entry name" value="HATPase_C_sf"/>
</dbReference>
<dbReference type="InterPro" id="IPR004358">
    <property type="entry name" value="Sig_transdc_His_kin-like_C"/>
</dbReference>
<dbReference type="GO" id="GO:0000160">
    <property type="term" value="P:phosphorelay signal transduction system"/>
    <property type="evidence" value="ECO:0007669"/>
    <property type="project" value="UniProtKB-KW"/>
</dbReference>
<feature type="domain" description="PAC" evidence="9">
    <location>
        <begin position="200"/>
        <end position="252"/>
    </location>
</feature>
<dbReference type="InterPro" id="IPR035965">
    <property type="entry name" value="PAS-like_dom_sf"/>
</dbReference>
<evidence type="ECO:0000256" key="2">
    <source>
        <dbReference type="ARBA" id="ARBA00022679"/>
    </source>
</evidence>
<dbReference type="InterPro" id="IPR000014">
    <property type="entry name" value="PAS"/>
</dbReference>
<keyword evidence="6" id="KW-0902">Two-component regulatory system</keyword>
<keyword evidence="2" id="KW-0808">Transferase</keyword>
<evidence type="ECO:0000256" key="4">
    <source>
        <dbReference type="ARBA" id="ARBA00022777"/>
    </source>
</evidence>
<dbReference type="AlphaFoldDB" id="A0AAE3IDU9"/>
<dbReference type="Proteomes" id="UP001208186">
    <property type="component" value="Unassembled WGS sequence"/>
</dbReference>
<evidence type="ECO:0000313" key="10">
    <source>
        <dbReference type="EMBL" id="MCU4717501.1"/>
    </source>
</evidence>
<feature type="domain" description="PAS" evidence="8">
    <location>
        <begin position="26"/>
        <end position="78"/>
    </location>
</feature>
<name>A0AAE3IDU9_9EURY</name>
<dbReference type="PROSITE" id="PS50112">
    <property type="entry name" value="PAS"/>
    <property type="match status" value="2"/>
</dbReference>
<dbReference type="SUPFAM" id="SSF55785">
    <property type="entry name" value="PYP-like sensor domain (PAS domain)"/>
    <property type="match status" value="2"/>
</dbReference>
<dbReference type="InterPro" id="IPR005467">
    <property type="entry name" value="His_kinase_dom"/>
</dbReference>
<evidence type="ECO:0000259" key="7">
    <source>
        <dbReference type="PROSITE" id="PS50109"/>
    </source>
</evidence>
<dbReference type="InterPro" id="IPR013767">
    <property type="entry name" value="PAS_fold"/>
</dbReference>
<dbReference type="GO" id="GO:0005524">
    <property type="term" value="F:ATP binding"/>
    <property type="evidence" value="ECO:0007669"/>
    <property type="project" value="UniProtKB-KW"/>
</dbReference>